<evidence type="ECO:0000313" key="1">
    <source>
        <dbReference type="EMBL" id="ELU40137.1"/>
    </source>
</evidence>
<organism evidence="1 2">
    <name type="scientific">Thanatephorus cucumeris (strain AG1-IA)</name>
    <name type="common">Rice sheath blight fungus</name>
    <name type="synonym">Rhizoctonia solani</name>
    <dbReference type="NCBI Taxonomy" id="983506"/>
    <lineage>
        <taxon>Eukaryota</taxon>
        <taxon>Fungi</taxon>
        <taxon>Dikarya</taxon>
        <taxon>Basidiomycota</taxon>
        <taxon>Agaricomycotina</taxon>
        <taxon>Agaricomycetes</taxon>
        <taxon>Cantharellales</taxon>
        <taxon>Ceratobasidiaceae</taxon>
        <taxon>Rhizoctonia</taxon>
        <taxon>Rhizoctonia solani AG-1</taxon>
    </lineage>
</organism>
<gene>
    <name evidence="1" type="ORF">AG1IA_05830</name>
</gene>
<dbReference type="Proteomes" id="UP000011668">
    <property type="component" value="Unassembled WGS sequence"/>
</dbReference>
<dbReference type="HOGENOM" id="CLU_3108059_0_0_1"/>
<proteinExistence type="predicted"/>
<keyword evidence="2" id="KW-1185">Reference proteome</keyword>
<name>L8WTN0_THACA</name>
<dbReference type="AlphaFoldDB" id="L8WTN0"/>
<sequence>MVGVYNVAGKGNIKGYDQLGVGCSTTSFHHHCSAAARRTPSSVCPDSAGQV</sequence>
<evidence type="ECO:0000313" key="2">
    <source>
        <dbReference type="Proteomes" id="UP000011668"/>
    </source>
</evidence>
<dbReference type="EMBL" id="AFRT01001509">
    <property type="protein sequence ID" value="ELU40137.1"/>
    <property type="molecule type" value="Genomic_DNA"/>
</dbReference>
<reference evidence="1 2" key="1">
    <citation type="journal article" date="2013" name="Nat. Commun.">
        <title>The evolution and pathogenic mechanisms of the rice sheath blight pathogen.</title>
        <authorList>
            <person name="Zheng A."/>
            <person name="Lin R."/>
            <person name="Xu L."/>
            <person name="Qin P."/>
            <person name="Tang C."/>
            <person name="Ai P."/>
            <person name="Zhang D."/>
            <person name="Liu Y."/>
            <person name="Sun Z."/>
            <person name="Feng H."/>
            <person name="Wang Y."/>
            <person name="Chen Y."/>
            <person name="Liang X."/>
            <person name="Fu R."/>
            <person name="Li Q."/>
            <person name="Zhang J."/>
            <person name="Yu X."/>
            <person name="Xie Z."/>
            <person name="Ding L."/>
            <person name="Guan P."/>
            <person name="Tang J."/>
            <person name="Liang Y."/>
            <person name="Wang S."/>
            <person name="Deng Q."/>
            <person name="Li S."/>
            <person name="Zhu J."/>
            <person name="Wang L."/>
            <person name="Liu H."/>
            <person name="Li P."/>
        </authorList>
    </citation>
    <scope>NUCLEOTIDE SEQUENCE [LARGE SCALE GENOMIC DNA]</scope>
    <source>
        <strain evidence="2">AG-1 IA</strain>
    </source>
</reference>
<comment type="caution">
    <text evidence="1">The sequence shown here is derived from an EMBL/GenBank/DDBJ whole genome shotgun (WGS) entry which is preliminary data.</text>
</comment>
<protein>
    <submittedName>
        <fullName evidence="1">Uncharacterized protein</fullName>
    </submittedName>
</protein>
<accession>L8WTN0</accession>